<comment type="caution">
    <text evidence="2">The sequence shown here is derived from an EMBL/GenBank/DDBJ whole genome shotgun (WGS) entry which is preliminary data.</text>
</comment>
<dbReference type="STRING" id="43335.A0A4V6ACA1"/>
<dbReference type="AlphaFoldDB" id="A0A4V6ACA1"/>
<keyword evidence="1" id="KW-1133">Transmembrane helix</keyword>
<gene>
    <name evidence="2" type="ORF">D5086_0000008550</name>
</gene>
<evidence type="ECO:0000256" key="1">
    <source>
        <dbReference type="SAM" id="Phobius"/>
    </source>
</evidence>
<dbReference type="EMBL" id="RCHU01000016">
    <property type="protein sequence ID" value="TKS18006.1"/>
    <property type="molecule type" value="Genomic_DNA"/>
</dbReference>
<evidence type="ECO:0000313" key="2">
    <source>
        <dbReference type="EMBL" id="TKS18006.1"/>
    </source>
</evidence>
<reference evidence="2" key="1">
    <citation type="submission" date="2018-10" db="EMBL/GenBank/DDBJ databases">
        <title>Population genomic analysis revealed the cold adaptation of white poplar.</title>
        <authorList>
            <person name="Liu Y.-J."/>
        </authorList>
    </citation>
    <scope>NUCLEOTIDE SEQUENCE [LARGE SCALE GENOMIC DNA]</scope>
    <source>
        <strain evidence="2">PAL-ZL1</strain>
    </source>
</reference>
<keyword evidence="1" id="KW-0812">Transmembrane</keyword>
<organism evidence="2">
    <name type="scientific">Populus alba</name>
    <name type="common">White poplar</name>
    <dbReference type="NCBI Taxonomy" id="43335"/>
    <lineage>
        <taxon>Eukaryota</taxon>
        <taxon>Viridiplantae</taxon>
        <taxon>Streptophyta</taxon>
        <taxon>Embryophyta</taxon>
        <taxon>Tracheophyta</taxon>
        <taxon>Spermatophyta</taxon>
        <taxon>Magnoliopsida</taxon>
        <taxon>eudicotyledons</taxon>
        <taxon>Gunneridae</taxon>
        <taxon>Pentapetalae</taxon>
        <taxon>rosids</taxon>
        <taxon>fabids</taxon>
        <taxon>Malpighiales</taxon>
        <taxon>Salicaceae</taxon>
        <taxon>Saliceae</taxon>
        <taxon>Populus</taxon>
    </lineage>
</organism>
<name>A0A4V6ACA1_POPAL</name>
<sequence>MEDTQVGGGENNGDVEVAPALISVQPSQDSVAVAVGSDLRDLDFRCLYQLVMVNLSLFGQLVLGAALLPLSAVAIYDGMHACFADKFGAVGRWICMDLMETSHWKIQSLNPQRNVHIKISATRGLGPSSVFKCYMAIAIVV</sequence>
<protein>
    <submittedName>
        <fullName evidence="2">Transducin family protein</fullName>
    </submittedName>
</protein>
<accession>A0A4V6ACA1</accession>
<feature type="transmembrane region" description="Helical" evidence="1">
    <location>
        <begin position="57"/>
        <end position="76"/>
    </location>
</feature>
<keyword evidence="1" id="KW-0472">Membrane</keyword>
<proteinExistence type="predicted"/>